<dbReference type="InterPro" id="IPR053145">
    <property type="entry name" value="AB_hydrolase_Est10"/>
</dbReference>
<dbReference type="EMBL" id="CP016020">
    <property type="protein sequence ID" value="APH06408.1"/>
    <property type="molecule type" value="Genomic_DNA"/>
</dbReference>
<evidence type="ECO:0000313" key="3">
    <source>
        <dbReference type="Proteomes" id="UP000181936"/>
    </source>
</evidence>
<dbReference type="Proteomes" id="UP000181936">
    <property type="component" value="Chromosome"/>
</dbReference>
<dbReference type="OrthoDB" id="9809549at2"/>
<evidence type="ECO:0000313" key="2">
    <source>
        <dbReference type="EMBL" id="APH06408.1"/>
    </source>
</evidence>
<dbReference type="KEGG" id="bwh:A9C19_17650"/>
<reference evidence="2 3" key="1">
    <citation type="journal article" date="2016" name="Sci. Rep.">
        <title>Complete genome sequence and transcriptomic analysis of a novel marine strain Bacillus weihaiensis reveals the mechanism of brown algae degradation.</title>
        <authorList>
            <person name="Zhu Y."/>
            <person name="Chen P."/>
            <person name="Bao Y."/>
            <person name="Men Y."/>
            <person name="Zeng Y."/>
            <person name="Yang J."/>
            <person name="Sun J."/>
            <person name="Sun Y."/>
        </authorList>
    </citation>
    <scope>NUCLEOTIDE SEQUENCE [LARGE SCALE GENOMIC DNA]</scope>
    <source>
        <strain evidence="2 3">Alg07</strain>
    </source>
</reference>
<dbReference type="SUPFAM" id="SSF53474">
    <property type="entry name" value="alpha/beta-Hydrolases"/>
    <property type="match status" value="1"/>
</dbReference>
<sequence length="321" mass="36519">MNTWIEEVFSVHNGITLKGTLAIPNKDQQKFPAIIMINGSGGSDRDGNMKKPKIESNLYKEIAHFVTDLGFISLRYDKRSVGESEGDPTKGGMHDLVSDVSCMVRFLKKHPLVDENQIILLGHSEGCILATKVSETEQLGGLILLGGAAANIKESQYYQNLQILEEIKHLKGIKGLLLRLVLNEEKLKKQFTKFEKKLYTNDKDMMRISMQKIPAKWFREHYAYTTEKILQALNKMEAPILAITGEKDVQAHCENLTRIDQLGKSNAKTVIIPNMDHMLKEFTGDKSVLSIKKQYKSAEKYPIHPQLKEELETWLHAHYLQ</sequence>
<dbReference type="PANTHER" id="PTHR43265:SF1">
    <property type="entry name" value="ESTERASE ESTD"/>
    <property type="match status" value="1"/>
</dbReference>
<dbReference type="AlphaFoldDB" id="A0A1L3MVQ1"/>
<protein>
    <recommendedName>
        <fullName evidence="1">Serine aminopeptidase S33 domain-containing protein</fullName>
    </recommendedName>
</protein>
<keyword evidence="3" id="KW-1185">Reference proteome</keyword>
<dbReference type="PANTHER" id="PTHR43265">
    <property type="entry name" value="ESTERASE ESTD"/>
    <property type="match status" value="1"/>
</dbReference>
<feature type="domain" description="Serine aminopeptidase S33" evidence="1">
    <location>
        <begin position="56"/>
        <end position="279"/>
    </location>
</feature>
<evidence type="ECO:0000259" key="1">
    <source>
        <dbReference type="Pfam" id="PF12146"/>
    </source>
</evidence>
<accession>A0A1L3MVQ1</accession>
<dbReference type="RefSeq" id="WP_072581208.1">
    <property type="nucleotide sequence ID" value="NZ_CP016020.1"/>
</dbReference>
<dbReference type="GO" id="GO:0052689">
    <property type="term" value="F:carboxylic ester hydrolase activity"/>
    <property type="evidence" value="ECO:0007669"/>
    <property type="project" value="TreeGrafter"/>
</dbReference>
<proteinExistence type="predicted"/>
<dbReference type="InterPro" id="IPR029058">
    <property type="entry name" value="AB_hydrolase_fold"/>
</dbReference>
<name>A0A1L3MVQ1_9BACI</name>
<dbReference type="Pfam" id="PF12146">
    <property type="entry name" value="Hydrolase_4"/>
    <property type="match status" value="1"/>
</dbReference>
<organism evidence="2 3">
    <name type="scientific">Bacillus weihaiensis</name>
    <dbReference type="NCBI Taxonomy" id="1547283"/>
    <lineage>
        <taxon>Bacteria</taxon>
        <taxon>Bacillati</taxon>
        <taxon>Bacillota</taxon>
        <taxon>Bacilli</taxon>
        <taxon>Bacillales</taxon>
        <taxon>Bacillaceae</taxon>
        <taxon>Bacillus</taxon>
    </lineage>
</organism>
<dbReference type="InterPro" id="IPR022742">
    <property type="entry name" value="Hydrolase_4"/>
</dbReference>
<dbReference type="Gene3D" id="3.40.50.1820">
    <property type="entry name" value="alpha/beta hydrolase"/>
    <property type="match status" value="1"/>
</dbReference>
<gene>
    <name evidence="2" type="ORF">A9C19_17650</name>
</gene>